<evidence type="ECO:0000313" key="2">
    <source>
        <dbReference type="Proteomes" id="UP001173465"/>
    </source>
</evidence>
<dbReference type="RefSeq" id="WP_286593348.1">
    <property type="nucleotide sequence ID" value="NZ_JACANB010000002.1"/>
</dbReference>
<dbReference type="AlphaFoldDB" id="A0AAW7DQ09"/>
<dbReference type="PROSITE" id="PS51257">
    <property type="entry name" value="PROKAR_LIPOPROTEIN"/>
    <property type="match status" value="1"/>
</dbReference>
<proteinExistence type="predicted"/>
<reference evidence="1" key="2">
    <citation type="journal article" date="2022" name="Sci. Total Environ.">
        <title>Prevalence, transmission, and molecular epidemiology of tet(X)-positive bacteria among humans, animals, and environmental niches in China: An epidemiological, and genomic-based study.</title>
        <authorList>
            <person name="Dong N."/>
            <person name="Zeng Y."/>
            <person name="Cai C."/>
            <person name="Sun C."/>
            <person name="Lu J."/>
            <person name="Liu C."/>
            <person name="Zhou H."/>
            <person name="Sun Q."/>
            <person name="Shu L."/>
            <person name="Wang H."/>
            <person name="Wang Y."/>
            <person name="Wang S."/>
            <person name="Wu C."/>
            <person name="Chan E.W."/>
            <person name="Chen G."/>
            <person name="Shen Z."/>
            <person name="Chen S."/>
            <person name="Zhang R."/>
        </authorList>
    </citation>
    <scope>NUCLEOTIDE SEQUENCE</scope>
    <source>
        <strain evidence="1">DF46-2-2</strain>
    </source>
</reference>
<protein>
    <recommendedName>
        <fullName evidence="3">FlgO domain-containing protein</fullName>
    </recommendedName>
</protein>
<comment type="caution">
    <text evidence="1">The sequence shown here is derived from an EMBL/GenBank/DDBJ whole genome shotgun (WGS) entry which is preliminary data.</text>
</comment>
<evidence type="ECO:0000313" key="1">
    <source>
        <dbReference type="EMBL" id="MDM1695909.1"/>
    </source>
</evidence>
<dbReference type="Proteomes" id="UP001173465">
    <property type="component" value="Unassembled WGS sequence"/>
</dbReference>
<accession>A0AAW7DQ09</accession>
<dbReference type="EMBL" id="JACANB010000002">
    <property type="protein sequence ID" value="MDM1695909.1"/>
    <property type="molecule type" value="Genomic_DNA"/>
</dbReference>
<gene>
    <name evidence="1" type="ORF">HX099_04410</name>
</gene>
<organism evidence="1 2">
    <name type="scientific">Thiopseudomonas alkaliphila</name>
    <dbReference type="NCBI Taxonomy" id="1697053"/>
    <lineage>
        <taxon>Bacteria</taxon>
        <taxon>Pseudomonadati</taxon>
        <taxon>Pseudomonadota</taxon>
        <taxon>Gammaproteobacteria</taxon>
        <taxon>Pseudomonadales</taxon>
        <taxon>Pseudomonadaceae</taxon>
        <taxon>Thiopseudomonas</taxon>
    </lineage>
</organism>
<sequence length="225" mass="24575">MHKRIVTLLAGSILLAGCVGPYSEAPVATNFKTERQNKLQSASHWQLIAEDTAAELLKSLPNTQQPLYVKQTAQQSHFQTAFNQQLISSLIAAGYPVMKNAHTSGVLTVEVKADPVRFSEHSKRTPVVGETTMLAGGLWVLRNLYRNSSPGSAMMGGAVAYDVTRLLNSKNAAGPTPKTELVVTASVSDDNRYYANVSNVYYTTETDWHNYAATLPTVRFELKGN</sequence>
<name>A0AAW7DQ09_9GAMM</name>
<evidence type="ECO:0008006" key="3">
    <source>
        <dbReference type="Google" id="ProtNLM"/>
    </source>
</evidence>
<reference evidence="1" key="1">
    <citation type="submission" date="2020-06" db="EMBL/GenBank/DDBJ databases">
        <authorList>
            <person name="Dong N."/>
        </authorList>
    </citation>
    <scope>NUCLEOTIDE SEQUENCE</scope>
    <source>
        <strain evidence="1">DF46-2-2</strain>
    </source>
</reference>